<dbReference type="InterPro" id="IPR001279">
    <property type="entry name" value="Metallo-B-lactamas"/>
</dbReference>
<evidence type="ECO:0000256" key="2">
    <source>
        <dbReference type="ARBA" id="ARBA00022722"/>
    </source>
</evidence>
<dbReference type="CDD" id="cd07714">
    <property type="entry name" value="RNaseJ_MBL-fold"/>
    <property type="match status" value="1"/>
</dbReference>
<dbReference type="SUPFAM" id="SSF56281">
    <property type="entry name" value="Metallo-hydrolase/oxidoreductase"/>
    <property type="match status" value="1"/>
</dbReference>
<protein>
    <recommendedName>
        <fullName evidence="9">Ribonuclease J</fullName>
        <shortName evidence="9">RNase J</shortName>
        <ecNumber evidence="9">3.1.-.-</ecNumber>
    </recommendedName>
</protein>
<dbReference type="GO" id="GO:0004534">
    <property type="term" value="F:5'-3' RNA exonuclease activity"/>
    <property type="evidence" value="ECO:0007669"/>
    <property type="project" value="UniProtKB-UniRule"/>
</dbReference>
<keyword evidence="9" id="KW-0698">rRNA processing</keyword>
<keyword evidence="6 12" id="KW-0862">Zinc</keyword>
<keyword evidence="2 9" id="KW-0540">Nuclease</keyword>
<dbReference type="NCBIfam" id="TIGR00649">
    <property type="entry name" value="MG423"/>
    <property type="match status" value="1"/>
</dbReference>
<keyword evidence="5 9" id="KW-0378">Hydrolase</keyword>
<dbReference type="OrthoDB" id="9758375at2"/>
<evidence type="ECO:0000256" key="1">
    <source>
        <dbReference type="ARBA" id="ARBA00022490"/>
    </source>
</evidence>
<comment type="similarity">
    <text evidence="9">Belongs to the metallo-beta-lactamase superfamily. RNA-metabolizing metallo-beta-lactamase-like family. Bacterial RNase J subfamily.</text>
</comment>
<evidence type="ECO:0000256" key="12">
    <source>
        <dbReference type="PIRSR" id="PIRSR004803-3"/>
    </source>
</evidence>
<evidence type="ECO:0000313" key="14">
    <source>
        <dbReference type="EMBL" id="TRW28596.1"/>
    </source>
</evidence>
<dbReference type="Pfam" id="PF00753">
    <property type="entry name" value="Lactamase_B"/>
    <property type="match status" value="1"/>
</dbReference>
<sequence>MAKRNQKIKISLLGGLNEIGKNMTMIEYKGDIVIIDCGLIFPEDEMLGIDIVIPDVSYLVKNKDKIKALLVTHGHEDHIGAIPYLLKKINVPIYTMKFTLGLIKLKIKEHNLSGVDLHEIQPRQKISLGAFDAEFIRVNHSIPDSCSIALHTDQGIIFHTGDFKIDFTPIDKNRVDLTSIAQIGSKGVICMLGESTNVELPGYTESESAVGTTLSNIFQAETENRIFVATFASNVHRLQQIIDAAYKNGRKVAVSGRSLANILAVASEFKYINIPEGTYIDLRDINKYQDNELVIITTGSQGEPLAALTRMSKMEHRQVEIKDGDVVIFSAHPIPGNEKLVSRVINALFERGAKVIYDSISEIHVSGHARQEELKLMLSLVKPKYFIPIHGERRHLIQHKKMAEKLGIPSENIFLMYNGDTLEIDRDIAQLGNRIQAGSIMVDGLGVGDVGNIVLRDRKHLSEDGLIVIVIPIDETENIQDKIEIISRGFVYVRESEKLMDEIKALTVETVKQCISKNNIDRVQIKNAVKENLKYYLFEKTKRDPMILPIIID</sequence>
<feature type="binding site" evidence="12">
    <location>
        <position position="48"/>
    </location>
    <ligand>
        <name>Ca(2+)</name>
        <dbReference type="ChEBI" id="CHEBI:29108"/>
    </ligand>
</feature>
<dbReference type="PANTHER" id="PTHR43694:SF1">
    <property type="entry name" value="RIBONUCLEASE J"/>
    <property type="match status" value="1"/>
</dbReference>
<dbReference type="Gene3D" id="3.10.20.580">
    <property type="match status" value="1"/>
</dbReference>
<feature type="binding site" evidence="12">
    <location>
        <position position="390"/>
    </location>
    <ligand>
        <name>Zn(2+)</name>
        <dbReference type="ChEBI" id="CHEBI:29105"/>
        <label>2</label>
        <note>catalytic</note>
    </ligand>
</feature>
<comment type="caution">
    <text evidence="14">The sequence shown here is derived from an EMBL/GenBank/DDBJ whole genome shotgun (WGS) entry which is preliminary data.</text>
</comment>
<dbReference type="PROSITE" id="PS01292">
    <property type="entry name" value="UPF0036"/>
    <property type="match status" value="1"/>
</dbReference>
<dbReference type="Proteomes" id="UP000319424">
    <property type="component" value="Unassembled WGS sequence"/>
</dbReference>
<evidence type="ECO:0000313" key="15">
    <source>
        <dbReference type="Proteomes" id="UP000319424"/>
    </source>
</evidence>
<feature type="active site" description="Proton acceptor" evidence="10">
    <location>
        <position position="368"/>
    </location>
</feature>
<dbReference type="GO" id="GO:0005737">
    <property type="term" value="C:cytoplasm"/>
    <property type="evidence" value="ECO:0007669"/>
    <property type="project" value="UniProtKB-SubCell"/>
</dbReference>
<dbReference type="InterPro" id="IPR036866">
    <property type="entry name" value="RibonucZ/Hydroxyglut_hydro"/>
</dbReference>
<dbReference type="Gene3D" id="3.40.50.10710">
    <property type="entry name" value="Metallo-hydrolase/oxidoreductase"/>
    <property type="match status" value="1"/>
</dbReference>
<feature type="binding site" evidence="12">
    <location>
        <position position="75"/>
    </location>
    <ligand>
        <name>Zn(2+)</name>
        <dbReference type="ChEBI" id="CHEBI:29105"/>
        <label>1</label>
        <note>catalytic</note>
    </ligand>
</feature>
<dbReference type="Pfam" id="PF07521">
    <property type="entry name" value="RMMBL"/>
    <property type="match status" value="1"/>
</dbReference>
<dbReference type="PIRSF" id="PIRSF004803">
    <property type="entry name" value="RnjA"/>
    <property type="match status" value="1"/>
</dbReference>
<evidence type="ECO:0000256" key="11">
    <source>
        <dbReference type="PIRSR" id="PIRSR004803-2"/>
    </source>
</evidence>
<dbReference type="InterPro" id="IPR030854">
    <property type="entry name" value="RNase_J_bac"/>
</dbReference>
<feature type="binding site" evidence="12">
    <location>
        <position position="78"/>
    </location>
    <ligand>
        <name>Zn(2+)</name>
        <dbReference type="ChEBI" id="CHEBI:29105"/>
        <label>2</label>
        <note>catalytic</note>
    </ligand>
</feature>
<keyword evidence="8 9" id="KW-0694">RNA-binding</keyword>
<evidence type="ECO:0000256" key="9">
    <source>
        <dbReference type="HAMAP-Rule" id="MF_01491"/>
    </source>
</evidence>
<feature type="binding site" evidence="12">
    <location>
        <position position="50"/>
    </location>
    <ligand>
        <name>Ca(2+)</name>
        <dbReference type="ChEBI" id="CHEBI:29108"/>
    </ligand>
</feature>
<comment type="function">
    <text evidence="9">An RNase that has 5'-3' exonuclease and possibly endonuclease activity. Involved in maturation of rRNA and in some organisms also mRNA maturation and/or decay.</text>
</comment>
<evidence type="ECO:0000256" key="4">
    <source>
        <dbReference type="ARBA" id="ARBA00022759"/>
    </source>
</evidence>
<keyword evidence="12" id="KW-0106">Calcium</keyword>
<feature type="binding site" evidence="9 11">
    <location>
        <begin position="364"/>
        <end position="368"/>
    </location>
    <ligand>
        <name>substrate</name>
    </ligand>
</feature>
<organism evidence="14 15">
    <name type="scientific">Criibacterium bergeronii</name>
    <dbReference type="NCBI Taxonomy" id="1871336"/>
    <lineage>
        <taxon>Bacteria</taxon>
        <taxon>Bacillati</taxon>
        <taxon>Bacillota</taxon>
        <taxon>Clostridia</taxon>
        <taxon>Peptostreptococcales</taxon>
        <taxon>Filifactoraceae</taxon>
        <taxon>Criibacterium</taxon>
    </lineage>
</organism>
<evidence type="ECO:0000256" key="10">
    <source>
        <dbReference type="PIRSR" id="PIRSR004803-1"/>
    </source>
</evidence>
<dbReference type="EC" id="3.1.-.-" evidence="9"/>
<dbReference type="InterPro" id="IPR041636">
    <property type="entry name" value="RNase_J_C"/>
</dbReference>
<reference evidence="14 15" key="1">
    <citation type="submission" date="2019-07" db="EMBL/GenBank/DDBJ databases">
        <title>Criibacterium bergeronii gen. nov., sp. nov. isolated from human clinical samples.</title>
        <authorList>
            <person name="Maheux A.F."/>
            <person name="Boudreau D.K."/>
            <person name="Berube E."/>
            <person name="Brodeur S."/>
            <person name="Bernard K.A."/>
            <person name="Abed J.Y."/>
            <person name="Ducrey E."/>
            <person name="Guay E.F."/>
            <person name="Raymond F."/>
            <person name="Corbeil J."/>
            <person name="Domingo M.-C."/>
            <person name="Roy P.H."/>
            <person name="Boissinot M."/>
            <person name="Tocheva E.I."/>
            <person name="Omar R.F."/>
        </authorList>
    </citation>
    <scope>NUCLEOTIDE SEQUENCE [LARGE SCALE GENOMIC DNA]</scope>
    <source>
        <strain evidence="14 15">CCRI-24246</strain>
    </source>
</reference>
<comment type="cofactor">
    <cofactor evidence="12">
        <name>Zn(2+)</name>
        <dbReference type="ChEBI" id="CHEBI:29105"/>
    </cofactor>
    <text evidence="12">Binds 2 Zn(2+) ions per subunit. It is not clear if Zn(2+) or Mg(2+) is physiologically important.</text>
</comment>
<evidence type="ECO:0000256" key="6">
    <source>
        <dbReference type="ARBA" id="ARBA00022833"/>
    </source>
</evidence>
<feature type="binding site" evidence="12">
    <location>
        <position position="443"/>
    </location>
    <ligand>
        <name>Ca(2+)</name>
        <dbReference type="ChEBI" id="CHEBI:29108"/>
    </ligand>
</feature>
<evidence type="ECO:0000256" key="7">
    <source>
        <dbReference type="ARBA" id="ARBA00022839"/>
    </source>
</evidence>
<comment type="subunit">
    <text evidence="9">Homodimer, may be a subunit of the RNA degradosome.</text>
</comment>
<evidence type="ECO:0000256" key="5">
    <source>
        <dbReference type="ARBA" id="ARBA00022801"/>
    </source>
</evidence>
<comment type="subcellular location">
    <subcellularLocation>
        <location evidence="9">Cytoplasm</location>
    </subcellularLocation>
</comment>
<evidence type="ECO:0000259" key="13">
    <source>
        <dbReference type="SMART" id="SM00849"/>
    </source>
</evidence>
<dbReference type="Pfam" id="PF22505">
    <property type="entry name" value="RNase_J_b_CASP"/>
    <property type="match status" value="1"/>
</dbReference>
<keyword evidence="4 9" id="KW-0255">Endonuclease</keyword>
<evidence type="ECO:0000256" key="8">
    <source>
        <dbReference type="ARBA" id="ARBA00022884"/>
    </source>
</evidence>
<gene>
    <name evidence="9" type="primary">rnj</name>
    <name evidence="14" type="ORF">FL857_00485</name>
</gene>
<dbReference type="InterPro" id="IPR001587">
    <property type="entry name" value="RNase_J_CS"/>
</dbReference>
<dbReference type="PANTHER" id="PTHR43694">
    <property type="entry name" value="RIBONUCLEASE J"/>
    <property type="match status" value="1"/>
</dbReference>
<feature type="binding site" evidence="12">
    <location>
        <position position="140"/>
    </location>
    <ligand>
        <name>Zn(2+)</name>
        <dbReference type="ChEBI" id="CHEBI:29105"/>
        <label>1</label>
        <note>catalytic</note>
    </ligand>
</feature>
<dbReference type="GO" id="GO:0003723">
    <property type="term" value="F:RNA binding"/>
    <property type="evidence" value="ECO:0007669"/>
    <property type="project" value="UniProtKB-UniRule"/>
</dbReference>
<keyword evidence="1 9" id="KW-0963">Cytoplasm</keyword>
<feature type="binding site" evidence="12">
    <location>
        <position position="77"/>
    </location>
    <ligand>
        <name>Zn(2+)</name>
        <dbReference type="ChEBI" id="CHEBI:29105"/>
        <label>1</label>
        <note>catalytic</note>
    </ligand>
</feature>
<dbReference type="InterPro" id="IPR042173">
    <property type="entry name" value="RNase_J_2"/>
</dbReference>
<dbReference type="InterPro" id="IPR004613">
    <property type="entry name" value="RNase_J"/>
</dbReference>
<feature type="binding site" evidence="12">
    <location>
        <position position="162"/>
    </location>
    <ligand>
        <name>Zn(2+)</name>
        <dbReference type="ChEBI" id="CHEBI:29105"/>
        <label>1</label>
        <note>catalytic</note>
    </ligand>
</feature>
<comment type="cofactor">
    <cofactor evidence="12">
        <name>Ca(2+)</name>
        <dbReference type="ChEBI" id="CHEBI:29108"/>
    </cofactor>
    <text evidence="12">Binds 1 Ca(2+) cation per subunit. Seen in 1 crystal structure, it is not clear if it is physiologically important.</text>
</comment>
<dbReference type="RefSeq" id="WP_144015322.1">
    <property type="nucleotide sequence ID" value="NZ_VJXW01000001.1"/>
</dbReference>
<dbReference type="GO" id="GO:0004521">
    <property type="term" value="F:RNA endonuclease activity"/>
    <property type="evidence" value="ECO:0007669"/>
    <property type="project" value="UniProtKB-UniRule"/>
</dbReference>
<dbReference type="EMBL" id="VJXW01000001">
    <property type="protein sequence ID" value="TRW28596.1"/>
    <property type="molecule type" value="Genomic_DNA"/>
</dbReference>
<feature type="binding site" evidence="11">
    <location>
        <begin position="232"/>
        <end position="234"/>
    </location>
    <ligand>
        <name>substrate</name>
    </ligand>
</feature>
<dbReference type="GO" id="GO:0008270">
    <property type="term" value="F:zinc ion binding"/>
    <property type="evidence" value="ECO:0007669"/>
    <property type="project" value="InterPro"/>
</dbReference>
<feature type="binding site" evidence="12">
    <location>
        <position position="73"/>
    </location>
    <ligand>
        <name>Zn(2+)</name>
        <dbReference type="ChEBI" id="CHEBI:29105"/>
        <label>1</label>
        <note>catalytic</note>
    </ligand>
</feature>
<accession>A0A552VDP3</accession>
<dbReference type="InterPro" id="IPR055132">
    <property type="entry name" value="RNase_J_b_CASP"/>
</dbReference>
<feature type="domain" description="Metallo-beta-lactamase" evidence="13">
    <location>
        <begin position="20"/>
        <end position="214"/>
    </location>
</feature>
<dbReference type="InterPro" id="IPR011108">
    <property type="entry name" value="RMMBL"/>
</dbReference>
<dbReference type="SMART" id="SM00849">
    <property type="entry name" value="Lactamase_B"/>
    <property type="match status" value="1"/>
</dbReference>
<feature type="active site" description="Proton donor" evidence="10">
    <location>
        <position position="194"/>
    </location>
</feature>
<proteinExistence type="inferred from homology"/>
<dbReference type="AlphaFoldDB" id="A0A552VDP3"/>
<dbReference type="Gene3D" id="3.60.15.10">
    <property type="entry name" value="Ribonuclease Z/Hydroxyacylglutathione hydrolase-like"/>
    <property type="match status" value="1"/>
</dbReference>
<keyword evidence="7 9" id="KW-0269">Exonuclease</keyword>
<dbReference type="GO" id="GO:0006364">
    <property type="term" value="P:rRNA processing"/>
    <property type="evidence" value="ECO:0007669"/>
    <property type="project" value="UniProtKB-UniRule"/>
</dbReference>
<name>A0A552VDP3_9FIRM</name>
<keyword evidence="3 12" id="KW-0479">Metal-binding</keyword>
<dbReference type="Pfam" id="PF17770">
    <property type="entry name" value="RNase_J_C"/>
    <property type="match status" value="1"/>
</dbReference>
<dbReference type="HAMAP" id="MF_01491">
    <property type="entry name" value="RNase_J_bact"/>
    <property type="match status" value="1"/>
</dbReference>
<evidence type="ECO:0000256" key="3">
    <source>
        <dbReference type="ARBA" id="ARBA00022723"/>
    </source>
</evidence>